<evidence type="ECO:0000256" key="3">
    <source>
        <dbReference type="ARBA" id="ARBA00012515"/>
    </source>
</evidence>
<keyword evidence="9" id="KW-1185">Reference proteome</keyword>
<evidence type="ECO:0000256" key="6">
    <source>
        <dbReference type="ARBA" id="ARBA00048791"/>
    </source>
</evidence>
<dbReference type="EMBL" id="ADLW01000001">
    <property type="protein sequence ID" value="EGK06362.1"/>
    <property type="molecule type" value="Genomic_DNA"/>
</dbReference>
<evidence type="ECO:0000256" key="1">
    <source>
        <dbReference type="ARBA" id="ARBA00004816"/>
    </source>
</evidence>
<dbReference type="PIRSF" id="PIRSF001357">
    <property type="entry name" value="DeoC"/>
    <property type="match status" value="1"/>
</dbReference>
<dbReference type="CDD" id="cd00959">
    <property type="entry name" value="DeoC"/>
    <property type="match status" value="1"/>
</dbReference>
<evidence type="ECO:0000313" key="9">
    <source>
        <dbReference type="Proteomes" id="UP000006420"/>
    </source>
</evidence>
<protein>
    <recommendedName>
        <fullName evidence="3 7">Deoxyribose-phosphate aldolase</fullName>
        <ecNumber evidence="3 7">4.1.2.4</ecNumber>
    </recommendedName>
</protein>
<dbReference type="AlphaFoldDB" id="F8WWM7"/>
<evidence type="ECO:0000256" key="2">
    <source>
        <dbReference type="ARBA" id="ARBA00009473"/>
    </source>
</evidence>
<dbReference type="PANTHER" id="PTHR10889">
    <property type="entry name" value="DEOXYRIBOSE-PHOSPHATE ALDOLASE"/>
    <property type="match status" value="1"/>
</dbReference>
<dbReference type="SMART" id="SM01133">
    <property type="entry name" value="DeoC"/>
    <property type="match status" value="1"/>
</dbReference>
<evidence type="ECO:0000256" key="7">
    <source>
        <dbReference type="NCBIfam" id="TIGR00126"/>
    </source>
</evidence>
<dbReference type="SUPFAM" id="SSF51569">
    <property type="entry name" value="Aldolase"/>
    <property type="match status" value="1"/>
</dbReference>
<proteinExistence type="inferred from homology"/>
<sequence length="287" mass="31788">MAEVDKYRDTLKKYKTDIKDADITQKVNEIISKKFDQNNTKEVYKRIYSCIDLTSLNATDTREEIWNFTERVNDFEGSSDVDNVAAICVYPNFVETVKEALTANVNIAAVAGGFPSSQTFTEVKIAETGLAVASGADEIDIVLNLGYFLEENYEDVCEEIDEIKNACRDAKLKVILETGALKSAKNIMKASILALYSGADFIKTSTGKVYEGATLEAAYVMCTAIKEYNQKTGNKAGFKVSGGISTTEDAVKYYTIVKELLGDEYLNKEYFRIGASRLANNLLESIN</sequence>
<name>F8WWM7_9BACT</name>
<evidence type="ECO:0000256" key="4">
    <source>
        <dbReference type="ARBA" id="ARBA00023239"/>
    </source>
</evidence>
<dbReference type="EC" id="4.1.2.4" evidence="3 7"/>
<dbReference type="NCBIfam" id="TIGR00126">
    <property type="entry name" value="deoC"/>
    <property type="match status" value="1"/>
</dbReference>
<dbReference type="InterPro" id="IPR002915">
    <property type="entry name" value="DeoC/FbaB/LacD_aldolase"/>
</dbReference>
<gene>
    <name evidence="8" type="ORF">HMPREF9456_00236</name>
</gene>
<dbReference type="InterPro" id="IPR013785">
    <property type="entry name" value="Aldolase_TIM"/>
</dbReference>
<reference evidence="8 9" key="1">
    <citation type="submission" date="2011-04" db="EMBL/GenBank/DDBJ databases">
        <title>The Genome Sequence of Dysgonomonas mossii DSM 22836.</title>
        <authorList>
            <consortium name="The Broad Institute Genome Sequencing Platform"/>
            <person name="Earl A."/>
            <person name="Ward D."/>
            <person name="Feldgarden M."/>
            <person name="Gevers D."/>
            <person name="Pudlo N."/>
            <person name="Martens E."/>
            <person name="Allen-Vercoe E."/>
            <person name="Young S.K."/>
            <person name="Zeng Q."/>
            <person name="Gargeya S."/>
            <person name="Fitzgerald M."/>
            <person name="Haas B."/>
            <person name="Abouelleil A."/>
            <person name="Alvarado L."/>
            <person name="Arachchi H.M."/>
            <person name="Berlin A."/>
            <person name="Brown A."/>
            <person name="Chapman S.B."/>
            <person name="Chen Z."/>
            <person name="Dunbar C."/>
            <person name="Freedman E."/>
            <person name="Gearin G."/>
            <person name="Gellesch M."/>
            <person name="Goldberg J."/>
            <person name="Griggs A."/>
            <person name="Gujja S."/>
            <person name="Heiman D."/>
            <person name="Howarth C."/>
            <person name="Larson L."/>
            <person name="Lui A."/>
            <person name="MacDonald P.J.P."/>
            <person name="Mehta T."/>
            <person name="Montmayeur A."/>
            <person name="Murphy C."/>
            <person name="Neiman D."/>
            <person name="Pearson M."/>
            <person name="Priest M."/>
            <person name="Roberts A."/>
            <person name="Saif S."/>
            <person name="Shea T."/>
            <person name="Shenoy N."/>
            <person name="Sisk P."/>
            <person name="Stolte C."/>
            <person name="Sykes S."/>
            <person name="Yandava C."/>
            <person name="Wortman J."/>
            <person name="Nusbaum C."/>
            <person name="Birren B."/>
        </authorList>
    </citation>
    <scope>NUCLEOTIDE SEQUENCE [LARGE SCALE GENOMIC DNA]</scope>
    <source>
        <strain evidence="8 9">DSM 22836</strain>
    </source>
</reference>
<keyword evidence="4" id="KW-0456">Lyase</keyword>
<dbReference type="GeneID" id="78080925"/>
<dbReference type="GO" id="GO:0004139">
    <property type="term" value="F:deoxyribose-phosphate aldolase activity"/>
    <property type="evidence" value="ECO:0007669"/>
    <property type="project" value="UniProtKB-UniRule"/>
</dbReference>
<dbReference type="RefSeq" id="WP_006841610.1">
    <property type="nucleotide sequence ID" value="NZ_AQWJ01000001.1"/>
</dbReference>
<dbReference type="STRING" id="742767.HMPREF9456_00236"/>
<dbReference type="Gene3D" id="3.20.20.70">
    <property type="entry name" value="Aldolase class I"/>
    <property type="match status" value="1"/>
</dbReference>
<comment type="catalytic activity">
    <reaction evidence="6">
        <text>2-deoxy-D-ribose 5-phosphate = D-glyceraldehyde 3-phosphate + acetaldehyde</text>
        <dbReference type="Rhea" id="RHEA:12821"/>
        <dbReference type="ChEBI" id="CHEBI:15343"/>
        <dbReference type="ChEBI" id="CHEBI:59776"/>
        <dbReference type="ChEBI" id="CHEBI:62877"/>
        <dbReference type="EC" id="4.1.2.4"/>
    </reaction>
</comment>
<dbReference type="GO" id="GO:0005737">
    <property type="term" value="C:cytoplasm"/>
    <property type="evidence" value="ECO:0007669"/>
    <property type="project" value="InterPro"/>
</dbReference>
<comment type="pathway">
    <text evidence="1">Carbohydrate degradation; 2-deoxy-D-ribose 1-phosphate degradation; D-glyceraldehyde 3-phosphate and acetaldehyde from 2-deoxy-alpha-D-ribose 1-phosphate: step 2/2.</text>
</comment>
<dbReference type="InterPro" id="IPR011343">
    <property type="entry name" value="DeoC"/>
</dbReference>
<evidence type="ECO:0000256" key="5">
    <source>
        <dbReference type="ARBA" id="ARBA00023270"/>
    </source>
</evidence>
<comment type="caution">
    <text evidence="8">The sequence shown here is derived from an EMBL/GenBank/DDBJ whole genome shotgun (WGS) entry which is preliminary data.</text>
</comment>
<accession>F8WWM7</accession>
<dbReference type="OrthoDB" id="9778711at2"/>
<dbReference type="Proteomes" id="UP000006420">
    <property type="component" value="Unassembled WGS sequence"/>
</dbReference>
<dbReference type="GO" id="GO:0016052">
    <property type="term" value="P:carbohydrate catabolic process"/>
    <property type="evidence" value="ECO:0007669"/>
    <property type="project" value="TreeGrafter"/>
</dbReference>
<dbReference type="GO" id="GO:0009264">
    <property type="term" value="P:deoxyribonucleotide catabolic process"/>
    <property type="evidence" value="ECO:0007669"/>
    <property type="project" value="UniProtKB-UniRule"/>
</dbReference>
<organism evidence="8 9">
    <name type="scientific">Dysgonomonas mossii DSM 22836</name>
    <dbReference type="NCBI Taxonomy" id="742767"/>
    <lineage>
        <taxon>Bacteria</taxon>
        <taxon>Pseudomonadati</taxon>
        <taxon>Bacteroidota</taxon>
        <taxon>Bacteroidia</taxon>
        <taxon>Bacteroidales</taxon>
        <taxon>Dysgonomonadaceae</taxon>
        <taxon>Dysgonomonas</taxon>
    </lineage>
</organism>
<evidence type="ECO:0000313" key="8">
    <source>
        <dbReference type="EMBL" id="EGK06362.1"/>
    </source>
</evidence>
<dbReference type="Pfam" id="PF01791">
    <property type="entry name" value="DeoC"/>
    <property type="match status" value="1"/>
</dbReference>
<dbReference type="eggNOG" id="COG0274">
    <property type="taxonomic scope" value="Bacteria"/>
</dbReference>
<keyword evidence="5" id="KW-0704">Schiff base</keyword>
<dbReference type="PANTHER" id="PTHR10889:SF3">
    <property type="entry name" value="DEOXYRIBOSE-PHOSPHATE ALDOLASE"/>
    <property type="match status" value="1"/>
</dbReference>
<dbReference type="HOGENOM" id="CLU_053595_3_0_10"/>
<comment type="similarity">
    <text evidence="2">Belongs to the DeoC/FbaB aldolase family. DeoC type 2 subfamily.</text>
</comment>